<name>A0ABS6GL70_9BACI</name>
<organism evidence="1 2">
    <name type="scientific">Allobacillus halotolerans</name>
    <dbReference type="NCBI Taxonomy" id="570278"/>
    <lineage>
        <taxon>Bacteria</taxon>
        <taxon>Bacillati</taxon>
        <taxon>Bacillota</taxon>
        <taxon>Bacilli</taxon>
        <taxon>Bacillales</taxon>
        <taxon>Bacillaceae</taxon>
        <taxon>Allobacillus</taxon>
    </lineage>
</organism>
<reference evidence="1 2" key="1">
    <citation type="journal article" date="2011" name="Int. J. Syst. Evol. Microbiol.">
        <title>Allobacillus halotolerans gen. nov., sp. nov. isolated from shrimp paste.</title>
        <authorList>
            <person name="Sheu S.Y."/>
            <person name="Arun A.B."/>
            <person name="Jiang S.R."/>
            <person name="Young C.C."/>
            <person name="Chen W.M."/>
        </authorList>
    </citation>
    <scope>NUCLEOTIDE SEQUENCE [LARGE SCALE GENOMIC DNA]</scope>
    <source>
        <strain evidence="1 2">LMG 24826</strain>
    </source>
</reference>
<dbReference type="Proteomes" id="UP000812672">
    <property type="component" value="Unassembled WGS sequence"/>
</dbReference>
<dbReference type="InterPro" id="IPR058870">
    <property type="entry name" value="YuzC"/>
</dbReference>
<evidence type="ECO:0000313" key="2">
    <source>
        <dbReference type="Proteomes" id="UP000812672"/>
    </source>
</evidence>
<dbReference type="RefSeq" id="WP_216686676.1">
    <property type="nucleotide sequence ID" value="NZ_CAUPKR010000003.1"/>
</dbReference>
<protein>
    <submittedName>
        <fullName evidence="1">Uncharacterized protein</fullName>
    </submittedName>
</protein>
<sequence>MVMNGNPTYWTPVFRQQSPDQQYQYPEVQPQAFQTSSSQMTRLIKDADRLTTAITDSESHARAIMGAAQRNDHETVVSLLGQSLESSVCSVKYTPTELEVQLNAKEEGERGRLTLQYIWE</sequence>
<proteinExistence type="predicted"/>
<evidence type="ECO:0000313" key="1">
    <source>
        <dbReference type="EMBL" id="MBU6079858.1"/>
    </source>
</evidence>
<dbReference type="EMBL" id="JAHLZF010000002">
    <property type="protein sequence ID" value="MBU6079858.1"/>
    <property type="molecule type" value="Genomic_DNA"/>
</dbReference>
<dbReference type="Pfam" id="PF26344">
    <property type="entry name" value="YuzC"/>
    <property type="match status" value="1"/>
</dbReference>
<accession>A0ABS6GL70</accession>
<comment type="caution">
    <text evidence="1">The sequence shown here is derived from an EMBL/GenBank/DDBJ whole genome shotgun (WGS) entry which is preliminary data.</text>
</comment>
<gene>
    <name evidence="1" type="ORF">KQ486_02400</name>
</gene>
<keyword evidence="2" id="KW-1185">Reference proteome</keyword>